<name>A0ABR8CV51_9NOST</name>
<gene>
    <name evidence="1" type="ORF">H6G18_23545</name>
</gene>
<reference evidence="1 2" key="1">
    <citation type="journal article" date="2020" name="ISME J.">
        <title>Comparative genomics reveals insights into cyanobacterial evolution and habitat adaptation.</title>
        <authorList>
            <person name="Chen M.Y."/>
            <person name="Teng W.K."/>
            <person name="Zhao L."/>
            <person name="Hu C.X."/>
            <person name="Zhou Y.K."/>
            <person name="Han B.P."/>
            <person name="Song L.R."/>
            <person name="Shu W.S."/>
        </authorList>
    </citation>
    <scope>NUCLEOTIDE SEQUENCE [LARGE SCALE GENOMIC DNA]</scope>
    <source>
        <strain evidence="1 2">FACHB-260</strain>
    </source>
</reference>
<organism evidence="1 2">
    <name type="scientific">Anabaena subtropica FACHB-260</name>
    <dbReference type="NCBI Taxonomy" id="2692884"/>
    <lineage>
        <taxon>Bacteria</taxon>
        <taxon>Bacillati</taxon>
        <taxon>Cyanobacteriota</taxon>
        <taxon>Cyanophyceae</taxon>
        <taxon>Nostocales</taxon>
        <taxon>Nostocaceae</taxon>
        <taxon>Anabaena</taxon>
    </lineage>
</organism>
<dbReference type="InterPro" id="IPR002347">
    <property type="entry name" value="SDR_fam"/>
</dbReference>
<keyword evidence="2" id="KW-1185">Reference proteome</keyword>
<evidence type="ECO:0000313" key="1">
    <source>
        <dbReference type="EMBL" id="MBD2347087.1"/>
    </source>
</evidence>
<dbReference type="RefSeq" id="WP_190409495.1">
    <property type="nucleotide sequence ID" value="NZ_JACJRF010000070.1"/>
</dbReference>
<proteinExistence type="predicted"/>
<dbReference type="InterPro" id="IPR036291">
    <property type="entry name" value="NAD(P)-bd_dom_sf"/>
</dbReference>
<protein>
    <submittedName>
        <fullName evidence="1">SDR family NAD(P)-dependent oxidoreductase</fullName>
    </submittedName>
</protein>
<dbReference type="Pfam" id="PF00106">
    <property type="entry name" value="adh_short"/>
    <property type="match status" value="1"/>
</dbReference>
<sequence>MAVSIILISVDILVSNAGIHTESPSHEVTTADFDRIITTNLRGRDGELLLDL</sequence>
<accession>A0ABR8CV51</accession>
<dbReference type="Gene3D" id="3.40.50.720">
    <property type="entry name" value="NAD(P)-binding Rossmann-like Domain"/>
    <property type="match status" value="1"/>
</dbReference>
<dbReference type="Proteomes" id="UP000607281">
    <property type="component" value="Unassembled WGS sequence"/>
</dbReference>
<comment type="caution">
    <text evidence="1">The sequence shown here is derived from an EMBL/GenBank/DDBJ whole genome shotgun (WGS) entry which is preliminary data.</text>
</comment>
<dbReference type="SUPFAM" id="SSF51735">
    <property type="entry name" value="NAD(P)-binding Rossmann-fold domains"/>
    <property type="match status" value="1"/>
</dbReference>
<dbReference type="EMBL" id="JACJRF010000070">
    <property type="protein sequence ID" value="MBD2347087.1"/>
    <property type="molecule type" value="Genomic_DNA"/>
</dbReference>
<evidence type="ECO:0000313" key="2">
    <source>
        <dbReference type="Proteomes" id="UP000607281"/>
    </source>
</evidence>